<proteinExistence type="predicted"/>
<keyword evidence="2" id="KW-1185">Reference proteome</keyword>
<dbReference type="PANTHER" id="PTHR35175:SF2">
    <property type="entry name" value="DUF1289 DOMAIN-CONTAINING PROTEIN"/>
    <property type="match status" value="1"/>
</dbReference>
<sequence length="68" mass="7464">MSSRNSEPTPGAASVASPCCRRCCLDALDVCLGCGRSLEEILQWSESDDARRRQIVDAAADRLRNRQP</sequence>
<dbReference type="Pfam" id="PF06945">
    <property type="entry name" value="DUF1289"/>
    <property type="match status" value="1"/>
</dbReference>
<name>A0A1H2S0H7_9PSED</name>
<dbReference type="AlphaFoldDB" id="A0A1H2S0H7"/>
<gene>
    <name evidence="1" type="ORF">SAMN05216287_0492</name>
</gene>
<dbReference type="STRING" id="1007099.SAMN05216287_0492"/>
<dbReference type="Proteomes" id="UP000243778">
    <property type="component" value="Unassembled WGS sequence"/>
</dbReference>
<protein>
    <recommendedName>
        <fullName evidence="3">DUF1289 domain-containing protein</fullName>
    </recommendedName>
</protein>
<evidence type="ECO:0008006" key="3">
    <source>
        <dbReference type="Google" id="ProtNLM"/>
    </source>
</evidence>
<organism evidence="1 2">
    <name type="scientific">Pseudomonas kuykendallii</name>
    <dbReference type="NCBI Taxonomy" id="1007099"/>
    <lineage>
        <taxon>Bacteria</taxon>
        <taxon>Pseudomonadati</taxon>
        <taxon>Pseudomonadota</taxon>
        <taxon>Gammaproteobacteria</taxon>
        <taxon>Pseudomonadales</taxon>
        <taxon>Pseudomonadaceae</taxon>
        <taxon>Pseudomonas</taxon>
    </lineage>
</organism>
<accession>A0A1H2S0H7</accession>
<reference evidence="2" key="1">
    <citation type="submission" date="2016-10" db="EMBL/GenBank/DDBJ databases">
        <authorList>
            <person name="Varghese N."/>
            <person name="Submissions S."/>
        </authorList>
    </citation>
    <scope>NUCLEOTIDE SEQUENCE [LARGE SCALE GENOMIC DNA]</scope>
    <source>
        <strain evidence="2">NRRL B-59562</strain>
    </source>
</reference>
<dbReference type="EMBL" id="FNNU01000001">
    <property type="protein sequence ID" value="SDW24419.1"/>
    <property type="molecule type" value="Genomic_DNA"/>
</dbReference>
<evidence type="ECO:0000313" key="2">
    <source>
        <dbReference type="Proteomes" id="UP000243778"/>
    </source>
</evidence>
<evidence type="ECO:0000313" key="1">
    <source>
        <dbReference type="EMBL" id="SDW24419.1"/>
    </source>
</evidence>
<dbReference type="PANTHER" id="PTHR35175">
    <property type="entry name" value="DUF1289 DOMAIN-CONTAINING PROTEIN"/>
    <property type="match status" value="1"/>
</dbReference>
<dbReference type="InterPro" id="IPR010710">
    <property type="entry name" value="DUF1289"/>
</dbReference>